<sequence length="79" mass="8811">MNILKFEILDLKSGDRVVKVEGQAIHVSRSSGEYVIYTLKMDKDGGVIEFDVFAITQGSGSFELITDADLNDLAELWEE</sequence>
<dbReference type="RefSeq" id="WP_135713654.1">
    <property type="nucleotide sequence ID" value="NZ_CAAGTE010000025.1"/>
</dbReference>
<organism evidence="1">
    <name type="scientific">Klebsiella pneumoniae</name>
    <dbReference type="NCBI Taxonomy" id="573"/>
    <lineage>
        <taxon>Bacteria</taxon>
        <taxon>Pseudomonadati</taxon>
        <taxon>Pseudomonadota</taxon>
        <taxon>Gammaproteobacteria</taxon>
        <taxon>Enterobacterales</taxon>
        <taxon>Enterobacteriaceae</taxon>
        <taxon>Klebsiella/Raoultella group</taxon>
        <taxon>Klebsiella</taxon>
        <taxon>Klebsiella pneumoniae complex</taxon>
    </lineage>
</organism>
<name>A0A486TT54_KLEPN</name>
<gene>
    <name evidence="1" type="ORF">SAMEA4873555_05089</name>
</gene>
<proteinExistence type="predicted"/>
<protein>
    <submittedName>
        <fullName evidence="1">Uncharacterized protein</fullName>
    </submittedName>
</protein>
<accession>A0A486TT54</accession>
<evidence type="ECO:0000313" key="1">
    <source>
        <dbReference type="EMBL" id="VGM29572.1"/>
    </source>
</evidence>
<reference evidence="1" key="1">
    <citation type="submission" date="2019-03" db="EMBL/GenBank/DDBJ databases">
        <authorList>
            <consortium name="Pathogen Informatics"/>
        </authorList>
    </citation>
    <scope>NUCLEOTIDE SEQUENCE</scope>
    <source>
        <strain evidence="1">5012STDY7626354</strain>
    </source>
</reference>
<dbReference type="EMBL" id="CAAHCY010000013">
    <property type="protein sequence ID" value="VGM29572.1"/>
    <property type="molecule type" value="Genomic_DNA"/>
</dbReference>
<dbReference type="AlphaFoldDB" id="A0A486TT54"/>